<proteinExistence type="predicted"/>
<protein>
    <submittedName>
        <fullName evidence="1">Uncharacterized protein</fullName>
    </submittedName>
</protein>
<comment type="caution">
    <text evidence="1">The sequence shown here is derived from an EMBL/GenBank/DDBJ whole genome shotgun (WGS) entry which is preliminary data.</text>
</comment>
<sequence length="115" mass="13242">MGGELESLNLKGLNTSLSDHCAVMISRSRFATQMDRKSKFFHAMAKSKKRKKKIEALKINGRCYRGKEKIMKEVQRFFKSLYTEEEHLDVDFDKSLVAKPTKEDSGVLERIPDGE</sequence>
<name>A0ABU6V8G8_9FABA</name>
<reference evidence="1 2" key="1">
    <citation type="journal article" date="2023" name="Plants (Basel)">
        <title>Bridging the Gap: Combining Genomics and Transcriptomics Approaches to Understand Stylosanthes scabra, an Orphan Legume from the Brazilian Caatinga.</title>
        <authorList>
            <person name="Ferreira-Neto J.R.C."/>
            <person name="da Silva M.D."/>
            <person name="Binneck E."/>
            <person name="de Melo N.F."/>
            <person name="da Silva R.H."/>
            <person name="de Melo A.L.T.M."/>
            <person name="Pandolfi V."/>
            <person name="Bustamante F.O."/>
            <person name="Brasileiro-Vidal A.C."/>
            <person name="Benko-Iseppon A.M."/>
        </authorList>
    </citation>
    <scope>NUCLEOTIDE SEQUENCE [LARGE SCALE GENOMIC DNA]</scope>
    <source>
        <tissue evidence="1">Leaves</tissue>
    </source>
</reference>
<evidence type="ECO:0000313" key="2">
    <source>
        <dbReference type="Proteomes" id="UP001341840"/>
    </source>
</evidence>
<gene>
    <name evidence="1" type="ORF">PIB30_026154</name>
</gene>
<organism evidence="1 2">
    <name type="scientific">Stylosanthes scabra</name>
    <dbReference type="NCBI Taxonomy" id="79078"/>
    <lineage>
        <taxon>Eukaryota</taxon>
        <taxon>Viridiplantae</taxon>
        <taxon>Streptophyta</taxon>
        <taxon>Embryophyta</taxon>
        <taxon>Tracheophyta</taxon>
        <taxon>Spermatophyta</taxon>
        <taxon>Magnoliopsida</taxon>
        <taxon>eudicotyledons</taxon>
        <taxon>Gunneridae</taxon>
        <taxon>Pentapetalae</taxon>
        <taxon>rosids</taxon>
        <taxon>fabids</taxon>
        <taxon>Fabales</taxon>
        <taxon>Fabaceae</taxon>
        <taxon>Papilionoideae</taxon>
        <taxon>50 kb inversion clade</taxon>
        <taxon>dalbergioids sensu lato</taxon>
        <taxon>Dalbergieae</taxon>
        <taxon>Pterocarpus clade</taxon>
        <taxon>Stylosanthes</taxon>
    </lineage>
</organism>
<dbReference type="Proteomes" id="UP001341840">
    <property type="component" value="Unassembled WGS sequence"/>
</dbReference>
<keyword evidence="2" id="KW-1185">Reference proteome</keyword>
<dbReference type="EMBL" id="JASCZI010151132">
    <property type="protein sequence ID" value="MED6169972.1"/>
    <property type="molecule type" value="Genomic_DNA"/>
</dbReference>
<evidence type="ECO:0000313" key="1">
    <source>
        <dbReference type="EMBL" id="MED6169972.1"/>
    </source>
</evidence>
<accession>A0ABU6V8G8</accession>